<dbReference type="Proteomes" id="UP001433638">
    <property type="component" value="Unassembled WGS sequence"/>
</dbReference>
<keyword evidence="3" id="KW-1185">Reference proteome</keyword>
<protein>
    <submittedName>
        <fullName evidence="2">FliM/FliN family flagellar motor switch protein</fullName>
    </submittedName>
</protein>
<dbReference type="EMBL" id="JBEFLD010000008">
    <property type="protein sequence ID" value="MEQ6292054.1"/>
    <property type="molecule type" value="Genomic_DNA"/>
</dbReference>
<keyword evidence="2" id="KW-0966">Cell projection</keyword>
<dbReference type="Pfam" id="PF01052">
    <property type="entry name" value="FliMN_C"/>
    <property type="match status" value="1"/>
</dbReference>
<organism evidence="2 3">
    <name type="scientific">Vogesella oryzagri</name>
    <dbReference type="NCBI Taxonomy" id="3160864"/>
    <lineage>
        <taxon>Bacteria</taxon>
        <taxon>Pseudomonadati</taxon>
        <taxon>Pseudomonadota</taxon>
        <taxon>Betaproteobacteria</taxon>
        <taxon>Neisseriales</taxon>
        <taxon>Chromobacteriaceae</taxon>
        <taxon>Vogesella</taxon>
    </lineage>
</organism>
<comment type="caution">
    <text evidence="2">The sequence shown here is derived from an EMBL/GenBank/DDBJ whole genome shotgun (WGS) entry which is preliminary data.</text>
</comment>
<dbReference type="InterPro" id="IPR001543">
    <property type="entry name" value="FliN-like_C"/>
</dbReference>
<dbReference type="RefSeq" id="WP_349589780.1">
    <property type="nucleotide sequence ID" value="NZ_JBEFLD010000008.1"/>
</dbReference>
<name>A0ABV1M764_9NEIS</name>
<keyword evidence="2" id="KW-0282">Flagellum</keyword>
<keyword evidence="2" id="KW-0969">Cilium</keyword>
<proteinExistence type="predicted"/>
<feature type="domain" description="Flagellar motor switch protein FliN-like C-terminal" evidence="1">
    <location>
        <begin position="226"/>
        <end position="283"/>
    </location>
</feature>
<evidence type="ECO:0000259" key="1">
    <source>
        <dbReference type="Pfam" id="PF01052"/>
    </source>
</evidence>
<dbReference type="SUPFAM" id="SSF101801">
    <property type="entry name" value="Surface presentation of antigens (SPOA)"/>
    <property type="match status" value="1"/>
</dbReference>
<evidence type="ECO:0000313" key="2">
    <source>
        <dbReference type="EMBL" id="MEQ6292054.1"/>
    </source>
</evidence>
<reference evidence="2" key="1">
    <citation type="submission" date="2024-06" db="EMBL/GenBank/DDBJ databases">
        <title>Genome sequence of Vogesella sp. MAHUQ-64.</title>
        <authorList>
            <person name="Huq M.A."/>
        </authorList>
    </citation>
    <scope>NUCLEOTIDE SEQUENCE</scope>
    <source>
        <strain evidence="2">MAHUQ-64</strain>
    </source>
</reference>
<sequence>MTKRTQALSRARSKLLATDDASRCPVLDPRTLGRPFHQLQDFTARLGEALGRYFSQRFNRRYGCAFSVGGVRLQLAQTPPGMQWCSYRTAGGQISVALKRSLLLTLLDYRYGGSGELPPGADAAPETESELRLLDLLGRELAALLQQSIQPEATAAATDAGPLLLQPPAAGSQLLQITLHENTRQLSGMLWLALDERWLGQLLASVAPRQLPSPSDEHATLPLGRQLQLRLHAQLLELQLPLGELLALRPGDTLPVRLPPLARVQVGDAHLFDAAVAEHDGKLWLTSFQDVE</sequence>
<evidence type="ECO:0000313" key="3">
    <source>
        <dbReference type="Proteomes" id="UP001433638"/>
    </source>
</evidence>
<gene>
    <name evidence="2" type="ORF">ABNW52_15680</name>
</gene>
<dbReference type="InterPro" id="IPR036429">
    <property type="entry name" value="SpoA-like_sf"/>
</dbReference>
<accession>A0ABV1M764</accession>